<organism evidence="1 2">
    <name type="scientific">Araneus ventricosus</name>
    <name type="common">Orbweaver spider</name>
    <name type="synonym">Epeira ventricosa</name>
    <dbReference type="NCBI Taxonomy" id="182803"/>
    <lineage>
        <taxon>Eukaryota</taxon>
        <taxon>Metazoa</taxon>
        <taxon>Ecdysozoa</taxon>
        <taxon>Arthropoda</taxon>
        <taxon>Chelicerata</taxon>
        <taxon>Arachnida</taxon>
        <taxon>Araneae</taxon>
        <taxon>Araneomorphae</taxon>
        <taxon>Entelegynae</taxon>
        <taxon>Araneoidea</taxon>
        <taxon>Araneidae</taxon>
        <taxon>Araneus</taxon>
    </lineage>
</organism>
<keyword evidence="2" id="KW-1185">Reference proteome</keyword>
<dbReference type="Proteomes" id="UP000499080">
    <property type="component" value="Unassembled WGS sequence"/>
</dbReference>
<name>A0A4Y2BVX3_ARAVE</name>
<dbReference type="EMBL" id="BGPR01000119">
    <property type="protein sequence ID" value="GBL96340.1"/>
    <property type="molecule type" value="Genomic_DNA"/>
</dbReference>
<proteinExistence type="predicted"/>
<evidence type="ECO:0000313" key="2">
    <source>
        <dbReference type="Proteomes" id="UP000499080"/>
    </source>
</evidence>
<evidence type="ECO:0000313" key="1">
    <source>
        <dbReference type="EMBL" id="GBL96340.1"/>
    </source>
</evidence>
<sequence length="90" mass="10521">MSYIGSELTATRAKPCAERPGMLRVSRVQNQEKEKPKNIMKEETKYFVKLVGSPDHEFDTIREERLYHYTSLIDPLITLLEMILEYSPSE</sequence>
<comment type="caution">
    <text evidence="1">The sequence shown here is derived from an EMBL/GenBank/DDBJ whole genome shotgun (WGS) entry which is preliminary data.</text>
</comment>
<gene>
    <name evidence="1" type="ORF">AVEN_238701_1</name>
</gene>
<accession>A0A4Y2BVX3</accession>
<reference evidence="1 2" key="1">
    <citation type="journal article" date="2019" name="Sci. Rep.">
        <title>Orb-weaving spider Araneus ventricosus genome elucidates the spidroin gene catalogue.</title>
        <authorList>
            <person name="Kono N."/>
            <person name="Nakamura H."/>
            <person name="Ohtoshi R."/>
            <person name="Moran D.A.P."/>
            <person name="Shinohara A."/>
            <person name="Yoshida Y."/>
            <person name="Fujiwara M."/>
            <person name="Mori M."/>
            <person name="Tomita M."/>
            <person name="Arakawa K."/>
        </authorList>
    </citation>
    <scope>NUCLEOTIDE SEQUENCE [LARGE SCALE GENOMIC DNA]</scope>
</reference>
<dbReference type="AlphaFoldDB" id="A0A4Y2BVX3"/>
<protein>
    <submittedName>
        <fullName evidence="1">Uncharacterized protein</fullName>
    </submittedName>
</protein>